<organism evidence="3 4">
    <name type="scientific">Paenibacillus turicensis</name>
    <dbReference type="NCBI Taxonomy" id="160487"/>
    <lineage>
        <taxon>Bacteria</taxon>
        <taxon>Bacillati</taxon>
        <taxon>Bacillota</taxon>
        <taxon>Bacilli</taxon>
        <taxon>Bacillales</taxon>
        <taxon>Paenibacillaceae</taxon>
        <taxon>Paenibacillus</taxon>
    </lineage>
</organism>
<keyword evidence="1" id="KW-0175">Coiled coil</keyword>
<protein>
    <submittedName>
        <fullName evidence="3">Nucleic acid-binding Zn-ribbon protein</fullName>
    </submittedName>
</protein>
<sequence length="358" mass="40993">MYLRVFKLCCVIMFLGVSCTSVLAAPLSISEEEQKILEKSLSVVEINREISRIEGREKELHASIETLSTQLAQKEEQITYHRQHASEVIRAYYMGERESLLEILLSAKSIGEFLNLLEYYELIAEQNNDKLSNYQTEYANLTKTQKKLDTLSAELSDIKGKLIAQRNRILALQQSVDQDLSASSNPDRLKAMIEEMTVYWNNVGLYEVKRYFGALASAMGDFPEFLDQHKDNLVSGKDGYMLTIKEEELNDFIHAKKELLRNMNFKFDDSKITAQGSREGLNLRIEGHYTIQNEPQHAIVFHVDLISFNGLTLPDTTNKELEQEFDLGFYPKQIIPFIEATEVAITKGTMTIKLNIKI</sequence>
<reference evidence="3 4" key="1">
    <citation type="submission" date="2021-03" db="EMBL/GenBank/DDBJ databases">
        <title>Genomic Encyclopedia of Type Strains, Phase IV (KMG-IV): sequencing the most valuable type-strain genomes for metagenomic binning, comparative biology and taxonomic classification.</title>
        <authorList>
            <person name="Goeker M."/>
        </authorList>
    </citation>
    <scope>NUCLEOTIDE SEQUENCE [LARGE SCALE GENOMIC DNA]</scope>
    <source>
        <strain evidence="3 4">DSM 14349</strain>
    </source>
</reference>
<feature type="signal peptide" evidence="2">
    <location>
        <begin position="1"/>
        <end position="24"/>
    </location>
</feature>
<dbReference type="Gene3D" id="6.10.250.3150">
    <property type="match status" value="1"/>
</dbReference>
<dbReference type="EMBL" id="JAGGKG010000003">
    <property type="protein sequence ID" value="MBP1904358.1"/>
    <property type="molecule type" value="Genomic_DNA"/>
</dbReference>
<keyword evidence="4" id="KW-1185">Reference proteome</keyword>
<evidence type="ECO:0000256" key="2">
    <source>
        <dbReference type="SAM" id="SignalP"/>
    </source>
</evidence>
<dbReference type="PROSITE" id="PS51257">
    <property type="entry name" value="PROKAR_LIPOPROTEIN"/>
    <property type="match status" value="1"/>
</dbReference>
<accession>A0ABS4FP45</accession>
<evidence type="ECO:0000256" key="1">
    <source>
        <dbReference type="SAM" id="Coils"/>
    </source>
</evidence>
<dbReference type="RefSeq" id="WP_210088035.1">
    <property type="nucleotide sequence ID" value="NZ_JAGGKG010000003.1"/>
</dbReference>
<proteinExistence type="predicted"/>
<comment type="caution">
    <text evidence="3">The sequence shown here is derived from an EMBL/GenBank/DDBJ whole genome shotgun (WGS) entry which is preliminary data.</text>
</comment>
<evidence type="ECO:0000313" key="3">
    <source>
        <dbReference type="EMBL" id="MBP1904358.1"/>
    </source>
</evidence>
<keyword evidence="2" id="KW-0732">Signal</keyword>
<feature type="coiled-coil region" evidence="1">
    <location>
        <begin position="124"/>
        <end position="161"/>
    </location>
</feature>
<name>A0ABS4FP45_9BACL</name>
<feature type="chain" id="PRO_5047212037" evidence="2">
    <location>
        <begin position="25"/>
        <end position="358"/>
    </location>
</feature>
<gene>
    <name evidence="3" type="ORF">J2Z32_000975</name>
</gene>
<dbReference type="Proteomes" id="UP001519272">
    <property type="component" value="Unassembled WGS sequence"/>
</dbReference>
<evidence type="ECO:0000313" key="4">
    <source>
        <dbReference type="Proteomes" id="UP001519272"/>
    </source>
</evidence>